<comment type="caution">
    <text evidence="4">The sequence shown here is derived from an EMBL/GenBank/DDBJ whole genome shotgun (WGS) entry which is preliminary data.</text>
</comment>
<feature type="compositionally biased region" description="Pro residues" evidence="3">
    <location>
        <begin position="87"/>
        <end position="99"/>
    </location>
</feature>
<evidence type="ECO:0000313" key="4">
    <source>
        <dbReference type="EMBL" id="PRQ70284.1"/>
    </source>
</evidence>
<dbReference type="CDD" id="cd12148">
    <property type="entry name" value="fungal_TF_MHR"/>
    <property type="match status" value="1"/>
</dbReference>
<feature type="region of interest" description="Disordered" evidence="3">
    <location>
        <begin position="87"/>
        <end position="135"/>
    </location>
</feature>
<dbReference type="EMBL" id="LCTV02000016">
    <property type="protein sequence ID" value="PRQ70284.1"/>
    <property type="molecule type" value="Genomic_DNA"/>
</dbReference>
<evidence type="ECO:0000313" key="5">
    <source>
        <dbReference type="Proteomes" id="UP000239560"/>
    </source>
</evidence>
<name>A0A2S9ZX03_RHOTO</name>
<dbReference type="Proteomes" id="UP000239560">
    <property type="component" value="Unassembled WGS sequence"/>
</dbReference>
<organism evidence="4 5">
    <name type="scientific">Rhodotorula toruloides</name>
    <name type="common">Yeast</name>
    <name type="synonym">Rhodosporidium toruloides</name>
    <dbReference type="NCBI Taxonomy" id="5286"/>
    <lineage>
        <taxon>Eukaryota</taxon>
        <taxon>Fungi</taxon>
        <taxon>Dikarya</taxon>
        <taxon>Basidiomycota</taxon>
        <taxon>Pucciniomycotina</taxon>
        <taxon>Microbotryomycetes</taxon>
        <taxon>Sporidiobolales</taxon>
        <taxon>Sporidiobolaceae</taxon>
        <taxon>Rhodotorula</taxon>
    </lineage>
</organism>
<dbReference type="PANTHER" id="PTHR31001">
    <property type="entry name" value="UNCHARACTERIZED TRANSCRIPTIONAL REGULATORY PROTEIN"/>
    <property type="match status" value="1"/>
</dbReference>
<evidence type="ECO:0000256" key="1">
    <source>
        <dbReference type="ARBA" id="ARBA00004123"/>
    </source>
</evidence>
<accession>A0A2S9ZX03</accession>
<comment type="subcellular location">
    <subcellularLocation>
        <location evidence="1">Nucleus</location>
    </subcellularLocation>
</comment>
<dbReference type="GO" id="GO:0005634">
    <property type="term" value="C:nucleus"/>
    <property type="evidence" value="ECO:0007669"/>
    <property type="project" value="UniProtKB-SubCell"/>
</dbReference>
<dbReference type="PANTHER" id="PTHR31001:SF90">
    <property type="entry name" value="CENTROMERE DNA-BINDING PROTEIN COMPLEX CBF3 SUBUNIT B"/>
    <property type="match status" value="1"/>
</dbReference>
<protein>
    <submittedName>
        <fullName evidence="4">Uncharacterized protein</fullName>
    </submittedName>
</protein>
<evidence type="ECO:0000256" key="2">
    <source>
        <dbReference type="ARBA" id="ARBA00023242"/>
    </source>
</evidence>
<gene>
    <name evidence="4" type="ORF">AAT19DRAFT_11516</name>
</gene>
<evidence type="ECO:0000256" key="3">
    <source>
        <dbReference type="SAM" id="MobiDB-lite"/>
    </source>
</evidence>
<dbReference type="AlphaFoldDB" id="A0A2S9ZX03"/>
<keyword evidence="2" id="KW-0539">Nucleus</keyword>
<dbReference type="InterPro" id="IPR050613">
    <property type="entry name" value="Sec_Metabolite_Reg"/>
</dbReference>
<proteinExistence type="predicted"/>
<dbReference type="OrthoDB" id="3364175at2759"/>
<sequence>MPEAGAFIRDSRRRALADLVLLAHEGRGRILLLPGAHLDVSHALLPHLRTISDTPVHSENLDDLPSRQLKRKVDRLEALLRGLASLPAPPELSKLPPPTACSLPVPDSPPLAVPQRPSSAPGSVETVVPPSPTMDERARSEACKALIRAFLSDEYVLDEPVLGIDPSALSAQLRAVGTCHLTAFPAHRVPTPASLHDTLSTDDYRQTVEAVLPTRAQAEVALEAYLASGNSVLRLLNPPTFLRQCETYWTTGRVPEPNWLATYLIACASGLFGLDRLGEASQEALPTGAPQELLARTWADAGRRVLSANSESRASSSTTRTRSP</sequence>
<reference evidence="4 5" key="1">
    <citation type="journal article" date="2018" name="Elife">
        <title>Functional genomics of lipid metabolism in the oleaginous yeast Rhodosporidium toruloides.</title>
        <authorList>
            <person name="Coradetti S.T."/>
            <person name="Pinel D."/>
            <person name="Geiselman G."/>
            <person name="Ito M."/>
            <person name="Mondo S."/>
            <person name="Reilly M.C."/>
            <person name="Cheng Y.F."/>
            <person name="Bauer S."/>
            <person name="Grigoriev I."/>
            <person name="Gladden J.M."/>
            <person name="Simmons B.A."/>
            <person name="Brem R."/>
            <person name="Arkin A.P."/>
            <person name="Skerker J.M."/>
        </authorList>
    </citation>
    <scope>NUCLEOTIDE SEQUENCE [LARGE SCALE GENOMIC DNA]</scope>
    <source>
        <strain evidence="4 5">NBRC 0880</strain>
    </source>
</reference>